<name>A0A834W5S5_9FABA</name>
<organism evidence="1 2">
    <name type="scientific">Senna tora</name>
    <dbReference type="NCBI Taxonomy" id="362788"/>
    <lineage>
        <taxon>Eukaryota</taxon>
        <taxon>Viridiplantae</taxon>
        <taxon>Streptophyta</taxon>
        <taxon>Embryophyta</taxon>
        <taxon>Tracheophyta</taxon>
        <taxon>Spermatophyta</taxon>
        <taxon>Magnoliopsida</taxon>
        <taxon>eudicotyledons</taxon>
        <taxon>Gunneridae</taxon>
        <taxon>Pentapetalae</taxon>
        <taxon>rosids</taxon>
        <taxon>fabids</taxon>
        <taxon>Fabales</taxon>
        <taxon>Fabaceae</taxon>
        <taxon>Caesalpinioideae</taxon>
        <taxon>Cassia clade</taxon>
        <taxon>Senna</taxon>
    </lineage>
</organism>
<evidence type="ECO:0000313" key="2">
    <source>
        <dbReference type="Proteomes" id="UP000634136"/>
    </source>
</evidence>
<dbReference type="AlphaFoldDB" id="A0A834W5S5"/>
<proteinExistence type="predicted"/>
<gene>
    <name evidence="1" type="ORF">G2W53_031806</name>
</gene>
<comment type="caution">
    <text evidence="1">The sequence shown here is derived from an EMBL/GenBank/DDBJ whole genome shotgun (WGS) entry which is preliminary data.</text>
</comment>
<protein>
    <submittedName>
        <fullName evidence="1">Uncharacterized protein</fullName>
    </submittedName>
</protein>
<accession>A0A834W5S5</accession>
<evidence type="ECO:0000313" key="1">
    <source>
        <dbReference type="EMBL" id="KAF7810830.1"/>
    </source>
</evidence>
<keyword evidence="2" id="KW-1185">Reference proteome</keyword>
<dbReference type="Proteomes" id="UP000634136">
    <property type="component" value="Unassembled WGS sequence"/>
</dbReference>
<sequence>MAPKCDRAGRVDRVTGLVYTPRPQRRIEIKKNPTYR</sequence>
<reference evidence="1" key="1">
    <citation type="submission" date="2020-09" db="EMBL/GenBank/DDBJ databases">
        <title>Genome-Enabled Discovery of Anthraquinone Biosynthesis in Senna tora.</title>
        <authorList>
            <person name="Kang S.-H."/>
            <person name="Pandey R.P."/>
            <person name="Lee C.-M."/>
            <person name="Sim J.-S."/>
            <person name="Jeong J.-T."/>
            <person name="Choi B.-S."/>
            <person name="Jung M."/>
            <person name="Ginzburg D."/>
            <person name="Zhao K."/>
            <person name="Won S.Y."/>
            <person name="Oh T.-J."/>
            <person name="Yu Y."/>
            <person name="Kim N.-H."/>
            <person name="Lee O.R."/>
            <person name="Lee T.-H."/>
            <person name="Bashyal P."/>
            <person name="Kim T.-S."/>
            <person name="Lee W.-H."/>
            <person name="Kawkins C."/>
            <person name="Kim C.-K."/>
            <person name="Kim J.S."/>
            <person name="Ahn B.O."/>
            <person name="Rhee S.Y."/>
            <person name="Sohng J.K."/>
        </authorList>
    </citation>
    <scope>NUCLEOTIDE SEQUENCE</scope>
    <source>
        <tissue evidence="1">Leaf</tissue>
    </source>
</reference>
<dbReference type="EMBL" id="JAAIUW010000010">
    <property type="protein sequence ID" value="KAF7810830.1"/>
    <property type="molecule type" value="Genomic_DNA"/>
</dbReference>